<dbReference type="RefSeq" id="WP_175380814.1">
    <property type="nucleotide sequence ID" value="NZ_JABMCC010000089.1"/>
</dbReference>
<gene>
    <name evidence="1" type="ORF">HP548_02695</name>
</gene>
<comment type="caution">
    <text evidence="1">The sequence shown here is derived from an EMBL/GenBank/DDBJ whole genome shotgun (WGS) entry which is preliminary data.</text>
</comment>
<dbReference type="Proteomes" id="UP000577724">
    <property type="component" value="Unassembled WGS sequence"/>
</dbReference>
<evidence type="ECO:0008006" key="3">
    <source>
        <dbReference type="Google" id="ProtNLM"/>
    </source>
</evidence>
<proteinExistence type="predicted"/>
<name>A0ABX2MF36_9BACL</name>
<accession>A0ABX2MF36</accession>
<keyword evidence="2" id="KW-1185">Reference proteome</keyword>
<reference evidence="1 2" key="1">
    <citation type="submission" date="2020-05" db="EMBL/GenBank/DDBJ databases">
        <title>Genome Sequencing of Type Strains.</title>
        <authorList>
            <person name="Lemaire J.F."/>
            <person name="Inderbitzin P."/>
            <person name="Gregorio O.A."/>
            <person name="Collins S.B."/>
            <person name="Wespe N."/>
            <person name="Knight-Connoni V."/>
        </authorList>
    </citation>
    <scope>NUCLEOTIDE SEQUENCE [LARGE SCALE GENOMIC DNA]</scope>
    <source>
        <strain evidence="1 2">DSM 19942</strain>
    </source>
</reference>
<organism evidence="1 2">
    <name type="scientific">Paenibacillus taichungensis</name>
    <dbReference type="NCBI Taxonomy" id="484184"/>
    <lineage>
        <taxon>Bacteria</taxon>
        <taxon>Bacillati</taxon>
        <taxon>Bacillota</taxon>
        <taxon>Bacilli</taxon>
        <taxon>Bacillales</taxon>
        <taxon>Paenibacillaceae</taxon>
        <taxon>Paenibacillus</taxon>
    </lineage>
</organism>
<protein>
    <recommendedName>
        <fullName evidence="3">Phosphodiester glycosidase domain-containing protein</fullName>
    </recommendedName>
</protein>
<dbReference type="EMBL" id="JABMCC010000089">
    <property type="protein sequence ID" value="NUU53004.1"/>
    <property type="molecule type" value="Genomic_DNA"/>
</dbReference>
<dbReference type="GeneID" id="97129595"/>
<evidence type="ECO:0000313" key="1">
    <source>
        <dbReference type="EMBL" id="NUU53004.1"/>
    </source>
</evidence>
<sequence length="248" mass="27138">MATNYEYKQVEGAPLSVFSPYGPRMKYIKTKLSNIKSETILKPMSQTTFMGINGGFFYPENDNYNIPPLEGRSIAYSSTDTGNVSVSYGSPLKTRTLPKNYLRNGSSNQLFARKTLVIYTSGGTTKAAYMYATNTAEVFAQYSNVKTIIGGNSFTSSDWGIAQFNVPLPRTAISWKGDDVYLIATPDAITINDLKASIEHIGLDPVNTIVLDGSGSSAIRVQTNGSWSNSFIGGDRHIYNMVRLINAT</sequence>
<evidence type="ECO:0000313" key="2">
    <source>
        <dbReference type="Proteomes" id="UP000577724"/>
    </source>
</evidence>